<proteinExistence type="predicted"/>
<feature type="chain" id="PRO_5039075767" evidence="2">
    <location>
        <begin position="19"/>
        <end position="152"/>
    </location>
</feature>
<feature type="signal peptide" evidence="2">
    <location>
        <begin position="1"/>
        <end position="18"/>
    </location>
</feature>
<dbReference type="STRING" id="86666.SAMN04490247_0051"/>
<keyword evidence="2" id="KW-0732">Signal</keyword>
<evidence type="ECO:0000313" key="3">
    <source>
        <dbReference type="EMBL" id="SDI92996.1"/>
    </source>
</evidence>
<accession>A0A1G8PKX8</accession>
<sequence length="152" mass="17222">MKKYFTILVLLIIAGCGAEDGANPQDIDVSPTKQKTIEERKKNHTEKSSDNRFQNKEALAIAEEVNRMKEVATAQVFFSDDFVHVAVALNVRDVRDQDVADKVRAVVEPSTTLPVKVYTNRSYKERMDNLAERQRPGQIGHAIEQFFRSLGE</sequence>
<gene>
    <name evidence="3" type="ORF">SAMN04490247_0051</name>
</gene>
<dbReference type="RefSeq" id="WP_093190603.1">
    <property type="nucleotide sequence ID" value="NZ_FNEV01000001.1"/>
</dbReference>
<evidence type="ECO:0000313" key="4">
    <source>
        <dbReference type="Proteomes" id="UP000199225"/>
    </source>
</evidence>
<dbReference type="Pfam" id="PF09580">
    <property type="entry name" value="Spore_YhcN_YlaJ"/>
    <property type="match status" value="1"/>
</dbReference>
<dbReference type="InterPro" id="IPR019076">
    <property type="entry name" value="Spore_lipoprot_YhcN/YlaJ-like"/>
</dbReference>
<dbReference type="EMBL" id="FNEV01000001">
    <property type="protein sequence ID" value="SDI92996.1"/>
    <property type="molecule type" value="Genomic_DNA"/>
</dbReference>
<keyword evidence="3" id="KW-0449">Lipoprotein</keyword>
<organism evidence="3 4">
    <name type="scientific">Salimicrobium halophilum</name>
    <dbReference type="NCBI Taxonomy" id="86666"/>
    <lineage>
        <taxon>Bacteria</taxon>
        <taxon>Bacillati</taxon>
        <taxon>Bacillota</taxon>
        <taxon>Bacilli</taxon>
        <taxon>Bacillales</taxon>
        <taxon>Bacillaceae</taxon>
        <taxon>Salimicrobium</taxon>
    </lineage>
</organism>
<reference evidence="4" key="1">
    <citation type="submission" date="2016-10" db="EMBL/GenBank/DDBJ databases">
        <authorList>
            <person name="Varghese N."/>
            <person name="Submissions S."/>
        </authorList>
    </citation>
    <scope>NUCLEOTIDE SEQUENCE [LARGE SCALE GENOMIC DNA]</scope>
    <source>
        <strain evidence="4">DSM 4771</strain>
    </source>
</reference>
<evidence type="ECO:0000256" key="1">
    <source>
        <dbReference type="SAM" id="MobiDB-lite"/>
    </source>
</evidence>
<keyword evidence="4" id="KW-1185">Reference proteome</keyword>
<protein>
    <submittedName>
        <fullName evidence="3">Sporulation lipoprotein YhcN/YlaJ (Spore_YhcN_YlaJ)</fullName>
    </submittedName>
</protein>
<evidence type="ECO:0000256" key="2">
    <source>
        <dbReference type="SAM" id="SignalP"/>
    </source>
</evidence>
<name>A0A1G8PKX8_9BACI</name>
<dbReference type="Proteomes" id="UP000199225">
    <property type="component" value="Unassembled WGS sequence"/>
</dbReference>
<dbReference type="PROSITE" id="PS51257">
    <property type="entry name" value="PROKAR_LIPOPROTEIN"/>
    <property type="match status" value="1"/>
</dbReference>
<feature type="region of interest" description="Disordered" evidence="1">
    <location>
        <begin position="23"/>
        <end position="52"/>
    </location>
</feature>
<feature type="compositionally biased region" description="Basic and acidic residues" evidence="1">
    <location>
        <begin position="35"/>
        <end position="52"/>
    </location>
</feature>
<dbReference type="AlphaFoldDB" id="A0A1G8PKX8"/>